<dbReference type="GO" id="GO:0004722">
    <property type="term" value="F:protein serine/threonine phosphatase activity"/>
    <property type="evidence" value="ECO:0007669"/>
    <property type="project" value="TreeGrafter"/>
</dbReference>
<comment type="caution">
    <text evidence="2">The sequence shown here is derived from an EMBL/GenBank/DDBJ whole genome shotgun (WGS) entry which is preliminary data.</text>
</comment>
<evidence type="ECO:0000259" key="1">
    <source>
        <dbReference type="Pfam" id="PF01425"/>
    </source>
</evidence>
<sequence>MDSAKTTPSSSPSHYSFGQHFSNMTQNTLCSIESQETEENACSLDIDQLAVLKPPHRLFSTPQDGRTLYTINSKEWCYKLSHSADLYKSGLSGDTKKLDYQWQSVYGATGVVYGIAKIFIAMCRSFRLDLHTPSGSILAYVEKVEKELENGSVIDFILAIENLYSCLYARLDIEVGLIHFCTSFVGNGQKRRSKTQPQMPEPEHIYSILAMCKSALEDESVCSAIDDRMISYHQNYYVAEMTRKYRMHGTLPLDHTGFRAHVYETIQDPQCHSFRHWCHLYPILGHLPIDILAFLAEKYIPMYPRTSYKYDHATFKSPGAYDSVENATAWAENMKCAHRMCALARIEGKTIGQLRREENNFNIASRWMRGYHLYKPDYQATFREKSTAMGELTYESLVALKQDLPESLACRELAAGINIIREEMIKQRIVPSRPEYDIFGAAVGVRDLGRTVTLGNASYYLPGKPEVGDFHQERKEKVMSDLEQITVKTSHSPLGKPDDDYAVSLLPITHVVQSGNVTLQQALDKFGEDDDVWTSDFETFVLISGTMPKEPHAKHVIPLNKSSPLTEMECLPPGPYFAQITHSVVSLFRAYRIYADPARSFYYGVLQNTDKTFEVLSSTSPLTNGGATVAVPSRLYYPAPTEQKPLSGVRVGVKDLYDLKGLKTGAGNRAYFNLYPSANSTAVSIQHLIDLGAVIIGKTRTSQFANGEAPTADWVDYHDPFNARGDGYQDPSSSSAGAASAEGNYDWIDMNIGSDTGGSIRAPAAVNGVFGNRPTWDIMNLTGVVSMSAYMDTPAFVARSAADFASWGKAWYQAGNNSLKSYTKFPQKLIYPIDTPGINTTEYPSPGFFPTSSTAAQALYDDFTTKLEKLLSTNKTIFDFYTEYKNHTGMYPLDQLGAVWTLMTSYEQFHNVVSPFIDSYKESYGGDHPYLDPQVAMNMAYGANNTAARFDEALANKTIFKQWIEESVLIPRPNTSECSSALLIHPIWPGEPSYRDNYPTESPEEAGPSYVWNQYSISQLAGVPEVVLPLGQLNYTSRVTQTTKYLPVACRRYHVARSAYGSRTPAPSDTQKSYKSPFYFETGYALQPKRPSRPFPPPFVSIPSSSFSDPLTTHFQSQDRRPKVKNELIRGLTNGDDAILASEFLLGVNDGVGAWHTKPEGHAALWSRLILHFWALECERQITCKSQPDTIEFLQKAYEETIAATKNWLGTTTSATALLHCNKHQNSINPLLYVTNIGDCQITVIRPRDKKVLFKSREQWHWFDCPYQLGTNSADQPRTEAVLNTIELEEGDIVIAVSDGVTDNLWGHEIVDNVLESMEKWESGDVGNMPTTTVTTAGDVPVAAEQEASSSLADCMVFAARRLLNAALTIALDPFADSPYMEKAIDEGLTIEGGV</sequence>
<accession>A0A364L0M4</accession>
<dbReference type="GeneID" id="63794578"/>
<dbReference type="InterPro" id="IPR023631">
    <property type="entry name" value="Amidase_dom"/>
</dbReference>
<dbReference type="Proteomes" id="UP000249363">
    <property type="component" value="Unassembled WGS sequence"/>
</dbReference>
<reference evidence="2 3" key="1">
    <citation type="journal article" date="2017" name="Biotechnol. Biofuels">
        <title>Differential beta-glucosidase expression as a function of carbon source availability in Talaromyces amestolkiae: a genomic and proteomic approach.</title>
        <authorList>
            <person name="de Eugenio L.I."/>
            <person name="Mendez-Liter J.A."/>
            <person name="Nieto-Dominguez M."/>
            <person name="Alonso L."/>
            <person name="Gil-Munoz J."/>
            <person name="Barriuso J."/>
            <person name="Prieto A."/>
            <person name="Martinez M.J."/>
        </authorList>
    </citation>
    <scope>NUCLEOTIDE SEQUENCE [LARGE SCALE GENOMIC DNA]</scope>
    <source>
        <strain evidence="2 3">CIB</strain>
    </source>
</reference>
<dbReference type="SUPFAM" id="SSF75304">
    <property type="entry name" value="Amidase signature (AS) enzymes"/>
    <property type="match status" value="1"/>
</dbReference>
<dbReference type="Gene3D" id="3.60.40.10">
    <property type="entry name" value="PPM-type phosphatase domain"/>
    <property type="match status" value="1"/>
</dbReference>
<dbReference type="InterPro" id="IPR036928">
    <property type="entry name" value="AS_sf"/>
</dbReference>
<dbReference type="InterPro" id="IPR036457">
    <property type="entry name" value="PPM-type-like_dom_sf"/>
</dbReference>
<evidence type="ECO:0000313" key="2">
    <source>
        <dbReference type="EMBL" id="RAO69350.1"/>
    </source>
</evidence>
<gene>
    <name evidence="2" type="ORF">BHQ10_005362</name>
</gene>
<dbReference type="PANTHER" id="PTHR12320:SF24">
    <property type="entry name" value="PROTEIN PHOSPHATASE"/>
    <property type="match status" value="1"/>
</dbReference>
<feature type="domain" description="Amidase" evidence="1">
    <location>
        <begin position="641"/>
        <end position="806"/>
    </location>
</feature>
<dbReference type="InterPro" id="IPR039123">
    <property type="entry name" value="PPTC7"/>
</dbReference>
<dbReference type="RefSeq" id="XP_040733866.1">
    <property type="nucleotide sequence ID" value="XM_040877830.1"/>
</dbReference>
<dbReference type="FunFam" id="3.60.40.10:FF:000118">
    <property type="entry name" value="Phosphatase 2C-like domain-containing protein"/>
    <property type="match status" value="1"/>
</dbReference>
<dbReference type="Gene3D" id="3.90.1300.10">
    <property type="entry name" value="Amidase signature (AS) domain"/>
    <property type="match status" value="1"/>
</dbReference>
<keyword evidence="3" id="KW-1185">Reference proteome</keyword>
<dbReference type="EMBL" id="MIKG01000009">
    <property type="protein sequence ID" value="RAO69350.1"/>
    <property type="molecule type" value="Genomic_DNA"/>
</dbReference>
<dbReference type="OrthoDB" id="5423360at2759"/>
<name>A0A364L0M4_TALAM</name>
<dbReference type="PANTHER" id="PTHR12320">
    <property type="entry name" value="PROTEIN PHOSPHATASE 2C"/>
    <property type="match status" value="1"/>
</dbReference>
<protein>
    <recommendedName>
        <fullName evidence="1">Amidase domain-containing protein</fullName>
    </recommendedName>
</protein>
<dbReference type="STRING" id="1196081.A0A364L0M4"/>
<proteinExistence type="predicted"/>
<organism evidence="2 3">
    <name type="scientific">Talaromyces amestolkiae</name>
    <dbReference type="NCBI Taxonomy" id="1196081"/>
    <lineage>
        <taxon>Eukaryota</taxon>
        <taxon>Fungi</taxon>
        <taxon>Dikarya</taxon>
        <taxon>Ascomycota</taxon>
        <taxon>Pezizomycotina</taxon>
        <taxon>Eurotiomycetes</taxon>
        <taxon>Eurotiomycetidae</taxon>
        <taxon>Eurotiales</taxon>
        <taxon>Trichocomaceae</taxon>
        <taxon>Talaromyces</taxon>
        <taxon>Talaromyces sect. Talaromyces</taxon>
    </lineage>
</organism>
<evidence type="ECO:0000313" key="3">
    <source>
        <dbReference type="Proteomes" id="UP000249363"/>
    </source>
</evidence>
<dbReference type="Pfam" id="PF01425">
    <property type="entry name" value="Amidase"/>
    <property type="match status" value="1"/>
</dbReference>
<dbReference type="SUPFAM" id="SSF81606">
    <property type="entry name" value="PP2C-like"/>
    <property type="match status" value="1"/>
</dbReference>